<comment type="similarity">
    <text evidence="3">Belongs to the cytochrome P450 family.</text>
</comment>
<keyword evidence="7" id="KW-0503">Monooxygenase</keyword>
<keyword evidence="5" id="KW-0256">Endoplasmic reticulum</keyword>
<keyword evidence="8" id="KW-0472">Membrane</keyword>
<keyword evidence="6" id="KW-0408">Iron</keyword>
<evidence type="ECO:0000256" key="8">
    <source>
        <dbReference type="ARBA" id="ARBA00023136"/>
    </source>
</evidence>
<evidence type="ECO:0000256" key="6">
    <source>
        <dbReference type="ARBA" id="ARBA00023004"/>
    </source>
</evidence>
<evidence type="ECO:0000256" key="2">
    <source>
        <dbReference type="ARBA" id="ARBA00004586"/>
    </source>
</evidence>
<gene>
    <name evidence="9" type="ORF">BIW11_04358</name>
</gene>
<reference evidence="9 10" key="1">
    <citation type="journal article" date="2017" name="Gigascience">
        <title>Draft genome of the honey bee ectoparasitic mite, Tropilaelaps mercedesae, is shaped by the parasitic life history.</title>
        <authorList>
            <person name="Dong X."/>
            <person name="Armstrong S.D."/>
            <person name="Xia D."/>
            <person name="Makepeace B.L."/>
            <person name="Darby A.C."/>
            <person name="Kadowaki T."/>
        </authorList>
    </citation>
    <scope>NUCLEOTIDE SEQUENCE [LARGE SCALE GENOMIC DNA]</scope>
    <source>
        <strain evidence="9">Wuxi-XJTLU</strain>
    </source>
</reference>
<dbReference type="STRING" id="418985.A0A1V9X892"/>
<accession>A0A1V9X892</accession>
<keyword evidence="10" id="KW-1185">Reference proteome</keyword>
<dbReference type="InterPro" id="IPR036396">
    <property type="entry name" value="Cyt_P450_sf"/>
</dbReference>
<keyword evidence="7" id="KW-0560">Oxidoreductase</keyword>
<proteinExistence type="inferred from homology"/>
<dbReference type="GO" id="GO:0016705">
    <property type="term" value="F:oxidoreductase activity, acting on paired donors, with incorporation or reduction of molecular oxygen"/>
    <property type="evidence" value="ECO:0007669"/>
    <property type="project" value="InterPro"/>
</dbReference>
<dbReference type="InterPro" id="IPR001128">
    <property type="entry name" value="Cyt_P450"/>
</dbReference>
<comment type="cofactor">
    <cofactor evidence="1">
        <name>heme</name>
        <dbReference type="ChEBI" id="CHEBI:30413"/>
    </cofactor>
</comment>
<dbReference type="SUPFAM" id="SSF48264">
    <property type="entry name" value="Cytochrome P450"/>
    <property type="match status" value="1"/>
</dbReference>
<evidence type="ECO:0000313" key="9">
    <source>
        <dbReference type="EMBL" id="OQR69502.1"/>
    </source>
</evidence>
<dbReference type="Pfam" id="PF00067">
    <property type="entry name" value="p450"/>
    <property type="match status" value="1"/>
</dbReference>
<dbReference type="AlphaFoldDB" id="A0A1V9X892"/>
<evidence type="ECO:0000313" key="10">
    <source>
        <dbReference type="Proteomes" id="UP000192247"/>
    </source>
</evidence>
<sequence length="102" mass="11631">MEYQTNVKPSQKKQSEVIGAKKKQAFLDLLLEKHHQNPAALTVEDIAEEVDTFMFEGHDTTAVGMLTPMPMAYCLFNKYPLYPNLKPRCVVKQTCQKKLNVS</sequence>
<protein>
    <submittedName>
        <fullName evidence="9">Cytochrome P450 4V2-like</fullName>
    </submittedName>
</protein>
<evidence type="ECO:0000256" key="4">
    <source>
        <dbReference type="ARBA" id="ARBA00022617"/>
    </source>
</evidence>
<name>A0A1V9X892_9ACAR</name>
<comment type="subcellular location">
    <subcellularLocation>
        <location evidence="2">Endoplasmic reticulum membrane</location>
    </subcellularLocation>
</comment>
<dbReference type="Proteomes" id="UP000192247">
    <property type="component" value="Unassembled WGS sequence"/>
</dbReference>
<dbReference type="GO" id="GO:0005789">
    <property type="term" value="C:endoplasmic reticulum membrane"/>
    <property type="evidence" value="ECO:0007669"/>
    <property type="project" value="UniProtKB-SubCell"/>
</dbReference>
<evidence type="ECO:0000256" key="5">
    <source>
        <dbReference type="ARBA" id="ARBA00022824"/>
    </source>
</evidence>
<evidence type="ECO:0000256" key="1">
    <source>
        <dbReference type="ARBA" id="ARBA00001971"/>
    </source>
</evidence>
<dbReference type="GO" id="GO:0005506">
    <property type="term" value="F:iron ion binding"/>
    <property type="evidence" value="ECO:0007669"/>
    <property type="project" value="InterPro"/>
</dbReference>
<dbReference type="EMBL" id="MNPL01020703">
    <property type="protein sequence ID" value="OQR69502.1"/>
    <property type="molecule type" value="Genomic_DNA"/>
</dbReference>
<organism evidence="9 10">
    <name type="scientific">Tropilaelaps mercedesae</name>
    <dbReference type="NCBI Taxonomy" id="418985"/>
    <lineage>
        <taxon>Eukaryota</taxon>
        <taxon>Metazoa</taxon>
        <taxon>Ecdysozoa</taxon>
        <taxon>Arthropoda</taxon>
        <taxon>Chelicerata</taxon>
        <taxon>Arachnida</taxon>
        <taxon>Acari</taxon>
        <taxon>Parasitiformes</taxon>
        <taxon>Mesostigmata</taxon>
        <taxon>Gamasina</taxon>
        <taxon>Dermanyssoidea</taxon>
        <taxon>Laelapidae</taxon>
        <taxon>Tropilaelaps</taxon>
    </lineage>
</organism>
<dbReference type="OrthoDB" id="6427845at2759"/>
<dbReference type="PANTHER" id="PTHR24291">
    <property type="entry name" value="CYTOCHROME P450 FAMILY 4"/>
    <property type="match status" value="1"/>
</dbReference>
<dbReference type="PANTHER" id="PTHR24291:SF189">
    <property type="entry name" value="CYTOCHROME P450 4C3-RELATED"/>
    <property type="match status" value="1"/>
</dbReference>
<keyword evidence="4" id="KW-0479">Metal-binding</keyword>
<dbReference type="GO" id="GO:0020037">
    <property type="term" value="F:heme binding"/>
    <property type="evidence" value="ECO:0007669"/>
    <property type="project" value="InterPro"/>
</dbReference>
<keyword evidence="4" id="KW-0349">Heme</keyword>
<dbReference type="Gene3D" id="1.10.630.10">
    <property type="entry name" value="Cytochrome P450"/>
    <property type="match status" value="1"/>
</dbReference>
<dbReference type="InterPro" id="IPR050196">
    <property type="entry name" value="Cytochrome_P450_Monoox"/>
</dbReference>
<dbReference type="InParanoid" id="A0A1V9X892"/>
<evidence type="ECO:0000256" key="7">
    <source>
        <dbReference type="ARBA" id="ARBA00023033"/>
    </source>
</evidence>
<evidence type="ECO:0000256" key="3">
    <source>
        <dbReference type="ARBA" id="ARBA00010617"/>
    </source>
</evidence>
<dbReference type="GO" id="GO:0004497">
    <property type="term" value="F:monooxygenase activity"/>
    <property type="evidence" value="ECO:0007669"/>
    <property type="project" value="UniProtKB-KW"/>
</dbReference>
<comment type="caution">
    <text evidence="9">The sequence shown here is derived from an EMBL/GenBank/DDBJ whole genome shotgun (WGS) entry which is preliminary data.</text>
</comment>